<dbReference type="CDD" id="cd04273">
    <property type="entry name" value="ZnMc_ADAMTS_like"/>
    <property type="match status" value="1"/>
</dbReference>
<feature type="binding site" evidence="16 18">
    <location>
        <position position="376"/>
    </location>
    <ligand>
        <name>Zn(2+)</name>
        <dbReference type="ChEBI" id="CHEBI:29105"/>
        <note>catalytic</note>
    </ligand>
</feature>
<evidence type="ECO:0000256" key="17">
    <source>
        <dbReference type="PIRSR" id="PIRSR613273-3"/>
    </source>
</evidence>
<dbReference type="InterPro" id="IPR000884">
    <property type="entry name" value="TSP1_rpt"/>
</dbReference>
<dbReference type="PROSITE" id="PS50215">
    <property type="entry name" value="ADAM_MEPRO"/>
    <property type="match status" value="1"/>
</dbReference>
<evidence type="ECO:0000256" key="7">
    <source>
        <dbReference type="ARBA" id="ARBA00022729"/>
    </source>
</evidence>
<keyword evidence="14" id="KW-0325">Glycoprotein</keyword>
<organism evidence="22 23">
    <name type="scientific">Lates calcarifer</name>
    <name type="common">Barramundi</name>
    <name type="synonym">Holocentrus calcarifer</name>
    <dbReference type="NCBI Taxonomy" id="8187"/>
    <lineage>
        <taxon>Eukaryota</taxon>
        <taxon>Metazoa</taxon>
        <taxon>Chordata</taxon>
        <taxon>Craniata</taxon>
        <taxon>Vertebrata</taxon>
        <taxon>Euteleostomi</taxon>
        <taxon>Actinopterygii</taxon>
        <taxon>Neopterygii</taxon>
        <taxon>Teleostei</taxon>
        <taxon>Neoteleostei</taxon>
        <taxon>Acanthomorphata</taxon>
        <taxon>Carangaria</taxon>
        <taxon>Carangaria incertae sedis</taxon>
        <taxon>Centropomidae</taxon>
        <taxon>Lates</taxon>
    </lineage>
</organism>
<dbReference type="GO" id="GO:0030198">
    <property type="term" value="P:extracellular matrix organization"/>
    <property type="evidence" value="ECO:0007669"/>
    <property type="project" value="InterPro"/>
</dbReference>
<dbReference type="Gene3D" id="3.40.390.10">
    <property type="entry name" value="Collagenase (Catalytic Domain)"/>
    <property type="match status" value="1"/>
</dbReference>
<keyword evidence="23" id="KW-1185">Reference proteome</keyword>
<dbReference type="SMART" id="SM00209">
    <property type="entry name" value="TSP1"/>
    <property type="match status" value="7"/>
</dbReference>
<evidence type="ECO:0000259" key="20">
    <source>
        <dbReference type="PROSITE" id="PS50215"/>
    </source>
</evidence>
<feature type="region of interest" description="Disordered" evidence="19">
    <location>
        <begin position="1045"/>
        <end position="1065"/>
    </location>
</feature>
<comment type="subcellular location">
    <subcellularLocation>
        <location evidence="1">Secreted</location>
        <location evidence="1">Extracellular space</location>
        <location evidence="1">Extracellular matrix</location>
    </subcellularLocation>
</comment>
<evidence type="ECO:0000256" key="12">
    <source>
        <dbReference type="ARBA" id="ARBA00023145"/>
    </source>
</evidence>
<evidence type="ECO:0000256" key="15">
    <source>
        <dbReference type="PIRSR" id="PIRSR613273-1"/>
    </source>
</evidence>
<keyword evidence="6 16" id="KW-0479">Metal-binding</keyword>
<keyword evidence="16" id="KW-0106">Calcium</keyword>
<dbReference type="GO" id="GO:0004222">
    <property type="term" value="F:metalloendopeptidase activity"/>
    <property type="evidence" value="ECO:0007669"/>
    <property type="project" value="InterPro"/>
</dbReference>
<dbReference type="Gene3D" id="2.20.100.10">
    <property type="entry name" value="Thrombospondin type-1 (TSP1) repeat"/>
    <property type="match status" value="7"/>
</dbReference>
<feature type="region of interest" description="Disordered" evidence="19">
    <location>
        <begin position="1190"/>
        <end position="1227"/>
    </location>
</feature>
<feature type="binding site" evidence="16">
    <location>
        <position position="314"/>
    </location>
    <ligand>
        <name>Ca(2+)</name>
        <dbReference type="ChEBI" id="CHEBI:29108"/>
        <label>1</label>
    </ligand>
</feature>
<feature type="disulfide bond" evidence="17">
    <location>
        <begin position="532"/>
        <end position="570"/>
    </location>
</feature>
<evidence type="ECO:0000256" key="5">
    <source>
        <dbReference type="ARBA" id="ARBA00022685"/>
    </source>
</evidence>
<dbReference type="InterPro" id="IPR024079">
    <property type="entry name" value="MetalloPept_cat_dom_sf"/>
</dbReference>
<feature type="disulfide bond" evidence="17">
    <location>
        <begin position="325"/>
        <end position="332"/>
    </location>
</feature>
<gene>
    <name evidence="22" type="primary">ADAMTS7</name>
    <name evidence="22" type="synonym">LOC108887854</name>
</gene>
<evidence type="ECO:0000256" key="3">
    <source>
        <dbReference type="ARBA" id="ARBA00022530"/>
    </source>
</evidence>
<dbReference type="InterPro" id="IPR041645">
    <property type="entry name" value="ADAMTS_CR_2"/>
</dbReference>
<evidence type="ECO:0000256" key="14">
    <source>
        <dbReference type="ARBA" id="ARBA00023180"/>
    </source>
</evidence>
<reference evidence="22" key="3">
    <citation type="submission" date="2025-09" db="UniProtKB">
        <authorList>
            <consortium name="Ensembl"/>
        </authorList>
    </citation>
    <scope>IDENTIFICATION</scope>
</reference>
<dbReference type="InterPro" id="IPR002870">
    <property type="entry name" value="Peptidase_M12B_N"/>
</dbReference>
<feature type="disulfide bond" evidence="17">
    <location>
        <begin position="344"/>
        <end position="425"/>
    </location>
</feature>
<evidence type="ECO:0000256" key="2">
    <source>
        <dbReference type="ARBA" id="ARBA00022525"/>
    </source>
</evidence>
<dbReference type="InterPro" id="IPR001590">
    <property type="entry name" value="Peptidase_M12B"/>
</dbReference>
<dbReference type="FunFam" id="3.40.390.10:FF:000001">
    <property type="entry name" value="A disintegrin and metalloproteinase with thrombospondin motifs 1"/>
    <property type="match status" value="1"/>
</dbReference>
<dbReference type="InterPro" id="IPR010294">
    <property type="entry name" value="ADAMTS_spacer1"/>
</dbReference>
<evidence type="ECO:0000313" key="22">
    <source>
        <dbReference type="Ensembl" id="ENSLCAP00010045831.1"/>
    </source>
</evidence>
<dbReference type="GO" id="GO:0006508">
    <property type="term" value="P:proteolysis"/>
    <property type="evidence" value="ECO:0007669"/>
    <property type="project" value="UniProtKB-KW"/>
</dbReference>
<feature type="binding site" evidence="16">
    <location>
        <position position="428"/>
    </location>
    <ligand>
        <name>Ca(2+)</name>
        <dbReference type="ChEBI" id="CHEBI:29108"/>
        <label>2</label>
    </ligand>
</feature>
<keyword evidence="9" id="KW-0378">Hydrolase</keyword>
<dbReference type="GeneTree" id="ENSGT00940000159819"/>
<dbReference type="SUPFAM" id="SSF82895">
    <property type="entry name" value="TSP-1 type 1 repeat"/>
    <property type="match status" value="7"/>
</dbReference>
<feature type="binding site" evidence="16 18">
    <location>
        <position position="366"/>
    </location>
    <ligand>
        <name>Zn(2+)</name>
        <dbReference type="ChEBI" id="CHEBI:29105"/>
        <note>catalytic</note>
    </ligand>
</feature>
<evidence type="ECO:0000256" key="1">
    <source>
        <dbReference type="ARBA" id="ARBA00004498"/>
    </source>
</evidence>
<dbReference type="InterPro" id="IPR050439">
    <property type="entry name" value="ADAMTS_ADAMTS-like"/>
</dbReference>
<feature type="disulfide bond" evidence="17">
    <location>
        <begin position="463"/>
        <end position="481"/>
    </location>
</feature>
<evidence type="ECO:0000256" key="9">
    <source>
        <dbReference type="ARBA" id="ARBA00022801"/>
    </source>
</evidence>
<name>A0A4W6F6R7_LATCA</name>
<feature type="domain" description="Peptidase M12B" evidence="20">
    <location>
        <begin position="220"/>
        <end position="430"/>
    </location>
</feature>
<dbReference type="PANTHER" id="PTHR13723">
    <property type="entry name" value="ADAMTS A DISINTEGRIN AND METALLOPROTEASE WITH THROMBOSPONDIN MOTIFS PROTEASE"/>
    <property type="match status" value="1"/>
</dbReference>
<feature type="disulfide bond" evidence="17">
    <location>
        <begin position="528"/>
        <end position="565"/>
    </location>
</feature>
<dbReference type="PROSITE" id="PS50092">
    <property type="entry name" value="TSP1"/>
    <property type="match status" value="7"/>
</dbReference>
<reference evidence="23" key="1">
    <citation type="submission" date="2015-09" db="EMBL/GenBank/DDBJ databases">
        <authorList>
            <person name="Sai Rama Sridatta P."/>
        </authorList>
    </citation>
    <scope>NUCLEOTIDE SEQUENCE [LARGE SCALE GENOMIC DNA]</scope>
</reference>
<evidence type="ECO:0000259" key="21">
    <source>
        <dbReference type="PROSITE" id="PS50900"/>
    </source>
</evidence>
<feature type="compositionally biased region" description="Basic and acidic residues" evidence="19">
    <location>
        <begin position="1195"/>
        <end position="1204"/>
    </location>
</feature>
<keyword evidence="10 16" id="KW-0862">Zinc</keyword>
<feature type="disulfide bond" evidence="17">
    <location>
        <begin position="383"/>
        <end position="409"/>
    </location>
</feature>
<dbReference type="Pfam" id="PF01421">
    <property type="entry name" value="Reprolysin"/>
    <property type="match status" value="1"/>
</dbReference>
<dbReference type="Pfam" id="PF01562">
    <property type="entry name" value="Pep_M12B_propep"/>
    <property type="match status" value="1"/>
</dbReference>
<dbReference type="Pfam" id="PF05986">
    <property type="entry name" value="ADAMTS_spacer1"/>
    <property type="match status" value="1"/>
</dbReference>
<dbReference type="InterPro" id="IPR010909">
    <property type="entry name" value="PLAC"/>
</dbReference>
<dbReference type="SMART" id="SM00608">
    <property type="entry name" value="ACR"/>
    <property type="match status" value="1"/>
</dbReference>
<dbReference type="SUPFAM" id="SSF55486">
    <property type="entry name" value="Metalloproteases ('zincins'), catalytic domain"/>
    <property type="match status" value="1"/>
</dbReference>
<dbReference type="FunFam" id="2.60.120.830:FF:000001">
    <property type="entry name" value="A disintegrin and metalloproteinase with thrombospondin motifs 1"/>
    <property type="match status" value="1"/>
</dbReference>
<evidence type="ECO:0000256" key="10">
    <source>
        <dbReference type="ARBA" id="ARBA00022833"/>
    </source>
</evidence>
<evidence type="ECO:0000256" key="19">
    <source>
        <dbReference type="SAM" id="MobiDB-lite"/>
    </source>
</evidence>
<dbReference type="Gene3D" id="3.40.1620.60">
    <property type="match status" value="1"/>
</dbReference>
<evidence type="ECO:0000256" key="18">
    <source>
        <dbReference type="PROSITE-ProRule" id="PRU00276"/>
    </source>
</evidence>
<dbReference type="Pfam" id="PF00090">
    <property type="entry name" value="TSP_1"/>
    <property type="match status" value="1"/>
</dbReference>
<feature type="disulfide bond" evidence="17">
    <location>
        <begin position="494"/>
        <end position="505"/>
    </location>
</feature>
<evidence type="ECO:0000256" key="16">
    <source>
        <dbReference type="PIRSR" id="PIRSR613273-2"/>
    </source>
</evidence>
<feature type="binding site" evidence="16">
    <location>
        <position position="425"/>
    </location>
    <ligand>
        <name>Ca(2+)</name>
        <dbReference type="ChEBI" id="CHEBI:29108"/>
        <label>1</label>
    </ligand>
</feature>
<feature type="binding site" evidence="16">
    <location>
        <position position="307"/>
    </location>
    <ligand>
        <name>Ca(2+)</name>
        <dbReference type="ChEBI" id="CHEBI:29108"/>
        <label>1</label>
    </ligand>
</feature>
<feature type="binding site" evidence="16">
    <location>
        <position position="223"/>
    </location>
    <ligand>
        <name>Ca(2+)</name>
        <dbReference type="ChEBI" id="CHEBI:29108"/>
        <label>1</label>
    </ligand>
</feature>
<dbReference type="FunFam" id="2.20.100.10:FF:000005">
    <property type="entry name" value="ADAM metallopeptidase with thrombospondin type 1 motif 9"/>
    <property type="match status" value="3"/>
</dbReference>
<sequence>MLCRLRSTSCYTSIYDDFCSSADWLHLSQQDLPQYEVVRPTRVDARGHFLSNFLSHHVRRVQRRQASEGPVALDRVFYQLWHGGHSLNFNLTLNPHLLAPAFLTERRYGSLVGAQIHPSGSSHCHFLGEVWDEATVKGSAAISTCDGLTGLFKLSDEEFFIQPLEKPSHNTSALQAHAIYKRHVKITFFSSNIHTQRERWEHRQQRRRRRIRQRSVSKEKWVETLVVADPKMVEYHGSKAVESYVLAVMNIVAGLFRDASIGNAINIVVVRLILLEQDEDDLKITHHADNSLNSFCKWQKKLNMKGDEHPLHHDVAVLLTRKDICAAINMPCETLGLSHVAGMCQSHRSCSISEDTGLPLAFTVAHELGHNFGIQHDGNGNDCEPIGKRPFVMSPQLLYGTSLPRWSHCSRQYITRFLDRGWGWCLDDAPVKDKLSLSLVLPGVLYNAAHQCRLQYGSGSVLCDDMDNVCSTLWCTVGTTCHSKLDGAVDGTSCGEDKWCFSGECVAFGTHPESINGGWASWSEWSACSRTCGAGVQGAQRDCDNPVPKYRGKYCLGERRRYKICNVALCPHDLPTFRDIQCSHFNTMPYKGKFYKWEAVINRVNPCELHCRPLNEHFSEKMQDAVTDGTPCYEGNKSRDMCINGICKNIGCDYVIDSSAVEDRCGVCLGNGSTCTTVKKTFEEREGLGYVDIGLIPEGARDIRIEEVAEAGNFLALRSDNPSKYFLNGGWTIQWNGEYKAAGTVFTYVRTGHLENLTSPGPTMEPLWIQLLFQETNPGVRYEYTISLNVSEDNDIPVSVFFWKYGSWTECSVTCGTGVQRQIVHCVEKTTGIVEEHFCDPLTRPEDNQTSCSKDPCPAIWWVGEWQKCSASCGSSGLAKRTVLCIQAVSAEEQKALQPSECEHIPRPESLSSCNTHIPCPADWTTGSWSKCSLTCGSGVRHRNVTCSRNTGADCEPQKKPLAVGTCYIQDCPQVVDNFGGIDWSGSGWSSKEVLNEINSIPDAKPPPKYSTTRPAHGAEENAIIETTKAPTALSTISPISKAIGHSGNTEEPQHTNLDNVKNSGNAATKESIQISSENLDDFLSEDYLLPVSTTHSPPLSTTEYSQTLKEIHGDVWWPENISTMPSLDSTTKEPTQNVKWGQDEDEAENNYDNMTEEENHTADVTVTPKHAAPTPGHQTVISAIVTTTVSTQETETRGDHEYSYNEESTLGPDISANQEDVENSESSPETMIQVKTEVHEAYHACWSLYVQPFIIEVYVTFSCYYFCVQCSTSCGLGAIWRTLACSTGSDSDCDPTKRPAPAQRCYLRPCATWNVGEWSKCSKNCEGGIKSREVQCFDMRDQRPLRPFHCRAMSPRPQTQTPCNLQPCLDWYTSSWGQCSEVCGGGEQQRIVTCPEEDRCNRDLQPSNIQSCNSQPCAQWLTGSWGQCSASCGGGVQHRLIKCVNTKAETEEEVDQAQCHHEPQPESTQKCNLQECESNPLCHRDRLTFRFCQTLRWLGRCHLPNVRAQCCKTCSQRSRLKQTVKKFAVWFYI</sequence>
<keyword evidence="4" id="KW-0645">Protease</keyword>
<protein>
    <submittedName>
        <fullName evidence="22">ADAM metallopeptidase with thrombospondin type 1 motif 7</fullName>
    </submittedName>
</protein>
<feature type="active site" evidence="15 18">
    <location>
        <position position="367"/>
    </location>
</feature>
<keyword evidence="13 17" id="KW-1015">Disulfide bond</keyword>
<dbReference type="Gene3D" id="2.60.120.830">
    <property type="match status" value="1"/>
</dbReference>
<dbReference type="GO" id="GO:0031012">
    <property type="term" value="C:extracellular matrix"/>
    <property type="evidence" value="ECO:0007669"/>
    <property type="project" value="TreeGrafter"/>
</dbReference>
<dbReference type="PRINTS" id="PR01857">
    <property type="entry name" value="ADAMTSFAMILY"/>
</dbReference>
<evidence type="ECO:0000256" key="4">
    <source>
        <dbReference type="ARBA" id="ARBA00022670"/>
    </source>
</evidence>
<feature type="binding site" evidence="16">
    <location>
        <position position="223"/>
    </location>
    <ligand>
        <name>Ca(2+)</name>
        <dbReference type="ChEBI" id="CHEBI:29108"/>
        <label>2</label>
    </ligand>
</feature>
<dbReference type="Ensembl" id="ENSLCAT00010046943.1">
    <property type="protein sequence ID" value="ENSLCAP00010045831.1"/>
    <property type="gene ID" value="ENSLCAG00010021162.1"/>
</dbReference>
<feature type="domain" description="PLAC" evidence="21">
    <location>
        <begin position="1479"/>
        <end position="1519"/>
    </location>
</feature>
<keyword evidence="11" id="KW-0482">Metalloprotease</keyword>
<dbReference type="PANTHER" id="PTHR13723:SF142">
    <property type="entry name" value="A DISINTEGRIN AND METALLOPROTEINASE WITH THROMBOSPONDIN MOTIFS 7"/>
    <property type="match status" value="1"/>
</dbReference>
<feature type="binding site" evidence="16">
    <location>
        <position position="307"/>
    </location>
    <ligand>
        <name>Ca(2+)</name>
        <dbReference type="ChEBI" id="CHEBI:29108"/>
        <label>2</label>
    </ligand>
</feature>
<keyword evidence="12" id="KW-0865">Zymogen</keyword>
<keyword evidence="8" id="KW-0677">Repeat</keyword>
<dbReference type="Pfam" id="PF19030">
    <property type="entry name" value="TSP1_ADAMTS"/>
    <property type="match status" value="6"/>
</dbReference>
<keyword evidence="5" id="KW-0165">Cleavage on pair of basic residues</keyword>
<dbReference type="PROSITE" id="PS50900">
    <property type="entry name" value="PLAC"/>
    <property type="match status" value="1"/>
</dbReference>
<feature type="binding site" evidence="16">
    <location>
        <position position="428"/>
    </location>
    <ligand>
        <name>Ca(2+)</name>
        <dbReference type="ChEBI" id="CHEBI:29108"/>
        <label>1</label>
    </ligand>
</feature>
<keyword evidence="3" id="KW-0272">Extracellular matrix</keyword>
<dbReference type="InterPro" id="IPR013273">
    <property type="entry name" value="ADAMTS/ADAMTS-like"/>
</dbReference>
<comment type="caution">
    <text evidence="18">Lacks conserved residue(s) required for the propagation of feature annotation.</text>
</comment>
<feature type="compositionally biased region" description="Polar residues" evidence="19">
    <location>
        <begin position="1047"/>
        <end position="1065"/>
    </location>
</feature>
<keyword evidence="2" id="KW-0964">Secreted</keyword>
<feature type="disulfide bond" evidence="17">
    <location>
        <begin position="470"/>
        <end position="500"/>
    </location>
</feature>
<dbReference type="InterPro" id="IPR036383">
    <property type="entry name" value="TSP1_rpt_sf"/>
</dbReference>
<evidence type="ECO:0000313" key="23">
    <source>
        <dbReference type="Proteomes" id="UP000314980"/>
    </source>
</evidence>
<dbReference type="Pfam" id="PF17771">
    <property type="entry name" value="ADAMTS_CR_2"/>
    <property type="match status" value="1"/>
</dbReference>
<comment type="cofactor">
    <cofactor evidence="16">
        <name>Zn(2+)</name>
        <dbReference type="ChEBI" id="CHEBI:29105"/>
    </cofactor>
    <text evidence="16">Binds 1 zinc ion per subunit.</text>
</comment>
<reference evidence="22" key="2">
    <citation type="submission" date="2025-08" db="UniProtKB">
        <authorList>
            <consortium name="Ensembl"/>
        </authorList>
    </citation>
    <scope>IDENTIFICATION</scope>
</reference>
<feature type="disulfide bond" evidence="17">
    <location>
        <begin position="543"/>
        <end position="555"/>
    </location>
</feature>
<dbReference type="InterPro" id="IPR045371">
    <property type="entry name" value="ADAMTS_CR_3"/>
</dbReference>
<evidence type="ECO:0000256" key="6">
    <source>
        <dbReference type="ARBA" id="ARBA00022723"/>
    </source>
</evidence>
<evidence type="ECO:0000256" key="13">
    <source>
        <dbReference type="ARBA" id="ARBA00023157"/>
    </source>
</evidence>
<feature type="binding site" evidence="16 18">
    <location>
        <position position="370"/>
    </location>
    <ligand>
        <name>Zn(2+)</name>
        <dbReference type="ChEBI" id="CHEBI:29105"/>
        <note>catalytic</note>
    </ligand>
</feature>
<dbReference type="InterPro" id="IPR006586">
    <property type="entry name" value="ADAM_Cys-rich"/>
</dbReference>
<evidence type="ECO:0000256" key="11">
    <source>
        <dbReference type="ARBA" id="ARBA00023049"/>
    </source>
</evidence>
<proteinExistence type="predicted"/>
<evidence type="ECO:0000256" key="8">
    <source>
        <dbReference type="ARBA" id="ARBA00022737"/>
    </source>
</evidence>
<dbReference type="GO" id="GO:0046872">
    <property type="term" value="F:metal ion binding"/>
    <property type="evidence" value="ECO:0007669"/>
    <property type="project" value="UniProtKB-KW"/>
</dbReference>
<feature type="disulfide bond" evidence="17">
    <location>
        <begin position="296"/>
        <end position="350"/>
    </location>
</feature>
<accession>A0A4W6F6R7</accession>
<dbReference type="Pfam" id="PF19236">
    <property type="entry name" value="ADAMTS_CR_3"/>
    <property type="match status" value="1"/>
</dbReference>
<keyword evidence="7" id="KW-0732">Signal</keyword>
<feature type="disulfide bond" evidence="17">
    <location>
        <begin position="452"/>
        <end position="475"/>
    </location>
</feature>
<dbReference type="FunFam" id="2.20.100.10:FF:000006">
    <property type="entry name" value="A disintegrin and metalloproteinase with thrombospondin motifs 1"/>
    <property type="match status" value="1"/>
</dbReference>
<dbReference type="Proteomes" id="UP000314980">
    <property type="component" value="Unassembled WGS sequence"/>
</dbReference>